<organism evidence="1 2">
    <name type="scientific">Vallitalea maricola</name>
    <dbReference type="NCBI Taxonomy" id="3074433"/>
    <lineage>
        <taxon>Bacteria</taxon>
        <taxon>Bacillati</taxon>
        <taxon>Bacillota</taxon>
        <taxon>Clostridia</taxon>
        <taxon>Lachnospirales</taxon>
        <taxon>Vallitaleaceae</taxon>
        <taxon>Vallitalea</taxon>
    </lineage>
</organism>
<keyword evidence="2" id="KW-1185">Reference proteome</keyword>
<dbReference type="Proteomes" id="UP001374599">
    <property type="component" value="Unassembled WGS sequence"/>
</dbReference>
<sequence length="343" mass="40024">MIVIKMMSVEFTTDNIIYEFHVSGCDYLGLYTYKNNEVKKLYELADESYWIGNISNDSNWVLLGMADEWLFHMSIFNILSKKRYFIGDEISVGSIEDAYIDDKYAVFCSENKLKYICLKSITSDDIVLQESILLDELVCKVLAFNKTSDNNYSCIVKGKESIFLVILDSMMNSINTFNLPIDVNNNIYGDFYWLDDHILGLNAEDEDGKSTTYFFNLNTNEVIDEYQNSRIVSCDNTLHRIIIFDKGASVFNVLNTKLDLINSFILPGEFYYRLYSDLVIWNNINEFLIIQDNEYIVSFNIHNKETNVYNIEEHNFSILKGVENNQLLITNTQRIQNEEPFNW</sequence>
<accession>A0ACB5UQ13</accession>
<gene>
    <name evidence="1" type="ORF">AN2V17_38720</name>
</gene>
<comment type="caution">
    <text evidence="1">The sequence shown here is derived from an EMBL/GenBank/DDBJ whole genome shotgun (WGS) entry which is preliminary data.</text>
</comment>
<proteinExistence type="predicted"/>
<dbReference type="EMBL" id="BTPU01000076">
    <property type="protein sequence ID" value="GMQ64634.1"/>
    <property type="molecule type" value="Genomic_DNA"/>
</dbReference>
<evidence type="ECO:0000313" key="2">
    <source>
        <dbReference type="Proteomes" id="UP001374599"/>
    </source>
</evidence>
<evidence type="ECO:0000313" key="1">
    <source>
        <dbReference type="EMBL" id="GMQ64634.1"/>
    </source>
</evidence>
<protein>
    <submittedName>
        <fullName evidence="1">Uncharacterized protein</fullName>
    </submittedName>
</protein>
<reference evidence="1" key="1">
    <citation type="submission" date="2023-09" db="EMBL/GenBank/DDBJ databases">
        <title>Vallitalea sediminicola and Vallitalea maricola sp. nov., anaerobic bacteria isolated from marine sediment.</title>
        <authorList>
            <person name="Hirano S."/>
            <person name="Maeda A."/>
            <person name="Terahara T."/>
            <person name="Mori K."/>
            <person name="Hamada M."/>
            <person name="Matsumoto R."/>
            <person name="Kobayashi T."/>
        </authorList>
    </citation>
    <scope>NUCLEOTIDE SEQUENCE</scope>
    <source>
        <strain evidence="1">AN17-2</strain>
    </source>
</reference>
<name>A0ACB5UQ13_9FIRM</name>